<name>A0A8C4W3T8_9SAUR</name>
<evidence type="ECO:0000256" key="4">
    <source>
        <dbReference type="PROSITE-ProRule" id="PRU00175"/>
    </source>
</evidence>
<dbReference type="GO" id="GO:0016567">
    <property type="term" value="P:protein ubiquitination"/>
    <property type="evidence" value="ECO:0007669"/>
    <property type="project" value="TreeGrafter"/>
</dbReference>
<dbReference type="InterPro" id="IPR001841">
    <property type="entry name" value="Znf_RING"/>
</dbReference>
<dbReference type="Gene3D" id="3.30.40.10">
    <property type="entry name" value="Zinc/RING finger domain, C3HC4 (zinc finger)"/>
    <property type="match status" value="1"/>
</dbReference>
<dbReference type="Ensembl" id="ENSGEVT00005009651.1">
    <property type="protein sequence ID" value="ENSGEVP00005009198.1"/>
    <property type="gene ID" value="ENSGEVG00005006572.1"/>
</dbReference>
<evidence type="ECO:0000256" key="2">
    <source>
        <dbReference type="ARBA" id="ARBA00022771"/>
    </source>
</evidence>
<dbReference type="InterPro" id="IPR017907">
    <property type="entry name" value="Znf_RING_CS"/>
</dbReference>
<dbReference type="GO" id="GO:0061630">
    <property type="term" value="F:ubiquitin protein ligase activity"/>
    <property type="evidence" value="ECO:0007669"/>
    <property type="project" value="TreeGrafter"/>
</dbReference>
<evidence type="ECO:0000256" key="1">
    <source>
        <dbReference type="ARBA" id="ARBA00022723"/>
    </source>
</evidence>
<keyword evidence="5" id="KW-1133">Transmembrane helix</keyword>
<evidence type="ECO:0000313" key="8">
    <source>
        <dbReference type="Proteomes" id="UP000694390"/>
    </source>
</evidence>
<keyword evidence="5" id="KW-0812">Transmembrane</keyword>
<reference evidence="7" key="3">
    <citation type="submission" date="2025-09" db="UniProtKB">
        <authorList>
            <consortium name="Ensembl"/>
        </authorList>
    </citation>
    <scope>IDENTIFICATION</scope>
</reference>
<dbReference type="OrthoDB" id="252722at2759"/>
<keyword evidence="3" id="KW-0862">Zinc</keyword>
<dbReference type="GO" id="GO:0008270">
    <property type="term" value="F:zinc ion binding"/>
    <property type="evidence" value="ECO:0007669"/>
    <property type="project" value="UniProtKB-KW"/>
</dbReference>
<reference evidence="7" key="1">
    <citation type="submission" date="2019-06" db="EMBL/GenBank/DDBJ databases">
        <title>G10K-VGP Goodes thornscrub tortoise genome, primary haplotype.</title>
        <authorList>
            <person name="Murphy B."/>
            <person name="Edwards T."/>
            <person name="Rhie A."/>
            <person name="Koren S."/>
            <person name="Phillippy A."/>
            <person name="Fedrigo O."/>
            <person name="Haase B."/>
            <person name="Mountcastle J."/>
            <person name="Lewin H."/>
            <person name="Damas J."/>
            <person name="Howe K."/>
            <person name="Formenti G."/>
            <person name="Myers G."/>
            <person name="Durbin R."/>
            <person name="Jarvis E.D."/>
        </authorList>
    </citation>
    <scope>NUCLEOTIDE SEQUENCE [LARGE SCALE GENOMIC DNA]</scope>
</reference>
<protein>
    <recommendedName>
        <fullName evidence="6">RING-type domain-containing protein</fullName>
    </recommendedName>
</protein>
<keyword evidence="1" id="KW-0479">Metal-binding</keyword>
<dbReference type="PANTHER" id="PTHR22791:SF30">
    <property type="entry name" value="RING FINGER PROTEIN 223-LIKE"/>
    <property type="match status" value="1"/>
</dbReference>
<evidence type="ECO:0000256" key="3">
    <source>
        <dbReference type="ARBA" id="ARBA00022833"/>
    </source>
</evidence>
<evidence type="ECO:0000313" key="7">
    <source>
        <dbReference type="Ensembl" id="ENSGEVP00005009198.1"/>
    </source>
</evidence>
<dbReference type="InterPro" id="IPR027370">
    <property type="entry name" value="Znf-RING_euk"/>
</dbReference>
<feature type="transmembrane region" description="Helical" evidence="5">
    <location>
        <begin position="303"/>
        <end position="322"/>
    </location>
</feature>
<evidence type="ECO:0000259" key="6">
    <source>
        <dbReference type="PROSITE" id="PS50089"/>
    </source>
</evidence>
<keyword evidence="5" id="KW-0472">Membrane</keyword>
<dbReference type="GeneTree" id="ENSGT01010000223148"/>
<organism evidence="7 8">
    <name type="scientific">Gopherus evgoodei</name>
    <name type="common">Goodes thornscrub tortoise</name>
    <dbReference type="NCBI Taxonomy" id="1825980"/>
    <lineage>
        <taxon>Eukaryota</taxon>
        <taxon>Metazoa</taxon>
        <taxon>Chordata</taxon>
        <taxon>Craniata</taxon>
        <taxon>Vertebrata</taxon>
        <taxon>Euteleostomi</taxon>
        <taxon>Archelosauria</taxon>
        <taxon>Testudinata</taxon>
        <taxon>Testudines</taxon>
        <taxon>Cryptodira</taxon>
        <taxon>Durocryptodira</taxon>
        <taxon>Testudinoidea</taxon>
        <taxon>Testudinidae</taxon>
        <taxon>Gopherus</taxon>
    </lineage>
</organism>
<reference evidence="7" key="2">
    <citation type="submission" date="2025-08" db="UniProtKB">
        <authorList>
            <consortium name="Ensembl"/>
        </authorList>
    </citation>
    <scope>IDENTIFICATION</scope>
</reference>
<dbReference type="AlphaFoldDB" id="A0A8C4W3T8"/>
<dbReference type="InterPro" id="IPR013083">
    <property type="entry name" value="Znf_RING/FYVE/PHD"/>
</dbReference>
<dbReference type="Proteomes" id="UP000694390">
    <property type="component" value="Chromosome 16"/>
</dbReference>
<dbReference type="PROSITE" id="PS50089">
    <property type="entry name" value="ZF_RING_2"/>
    <property type="match status" value="1"/>
</dbReference>
<dbReference type="InterPro" id="IPR051435">
    <property type="entry name" value="RING_finger_E3_ubiq-ligases"/>
</dbReference>
<dbReference type="PROSITE" id="PS00518">
    <property type="entry name" value="ZF_RING_1"/>
    <property type="match status" value="1"/>
</dbReference>
<keyword evidence="8" id="KW-1185">Reference proteome</keyword>
<evidence type="ECO:0000256" key="5">
    <source>
        <dbReference type="SAM" id="Phobius"/>
    </source>
</evidence>
<accession>A0A8C4W3T8</accession>
<dbReference type="SUPFAM" id="SSF57850">
    <property type="entry name" value="RING/U-box"/>
    <property type="match status" value="1"/>
</dbReference>
<dbReference type="Pfam" id="PF13445">
    <property type="entry name" value="zf-RING_UBOX"/>
    <property type="match status" value="1"/>
</dbReference>
<sequence>MHRWIAPPPSTGVNDNTQVNQPLAEVTHPSCQGDRHHLTLCSNLPRFFSQALSCSSSAPPAAEPTPWFCFDTCYTINSYSETRRHPLLSHHLLCFGTHSAEVVGVSVLDRHLGSWRGLLVAPGSPSFPCEAAGLPSPTELPASQQSIPECPICYGPYNNLFQRPLLLPCSHTFCLECLSRICIFVKQAQTFPCPLCRAQVPIPDGGIPKFPPNMDVVTQFPPWLQTLQEVWLDGHRLCWIKQPSLSCQVSAGEETPEMLVTVELLYNPAPRDVSRRDLIGIHHPSRLSTCRGLCQLLWERRLAVFWIAILMLVLIVLPIIFIPDSHMTRTPEGQRQVGTFPTADAPSSQVGQWIAW</sequence>
<keyword evidence="2 4" id="KW-0863">Zinc-finger</keyword>
<dbReference type="SMART" id="SM00184">
    <property type="entry name" value="RING"/>
    <property type="match status" value="1"/>
</dbReference>
<proteinExistence type="predicted"/>
<feature type="domain" description="RING-type" evidence="6">
    <location>
        <begin position="150"/>
        <end position="197"/>
    </location>
</feature>
<dbReference type="PANTHER" id="PTHR22791">
    <property type="entry name" value="RING-TYPE DOMAIN-CONTAINING PROTEIN"/>
    <property type="match status" value="1"/>
</dbReference>